<dbReference type="Gene3D" id="3.60.10.10">
    <property type="entry name" value="Endonuclease/exonuclease/phosphatase"/>
    <property type="match status" value="1"/>
</dbReference>
<gene>
    <name evidence="4" type="ORF">M5K25_011618</name>
</gene>
<dbReference type="PANTHER" id="PTHR31286">
    <property type="entry name" value="GLYCINE-RICH CELL WALL STRUCTURAL PROTEIN 1.8-LIKE"/>
    <property type="match status" value="1"/>
</dbReference>
<feature type="region of interest" description="Disordered" evidence="1">
    <location>
        <begin position="414"/>
        <end position="434"/>
    </location>
</feature>
<keyword evidence="5" id="KW-1185">Reference proteome</keyword>
<evidence type="ECO:0000313" key="4">
    <source>
        <dbReference type="EMBL" id="KAL0919520.1"/>
    </source>
</evidence>
<feature type="domain" description="DUF4283" evidence="3">
    <location>
        <begin position="79"/>
        <end position="144"/>
    </location>
</feature>
<feature type="compositionally biased region" description="Polar residues" evidence="1">
    <location>
        <begin position="221"/>
        <end position="240"/>
    </location>
</feature>
<protein>
    <recommendedName>
        <fullName evidence="6">Reverse transcriptase zinc-binding domain-containing protein</fullName>
    </recommendedName>
</protein>
<evidence type="ECO:0000313" key="5">
    <source>
        <dbReference type="Proteomes" id="UP001552299"/>
    </source>
</evidence>
<feature type="compositionally biased region" description="Low complexity" evidence="1">
    <location>
        <begin position="242"/>
        <end position="263"/>
    </location>
</feature>
<dbReference type="PANTHER" id="PTHR31286:SF180">
    <property type="entry name" value="OS10G0362600 PROTEIN"/>
    <property type="match status" value="1"/>
</dbReference>
<feature type="compositionally biased region" description="Pro residues" evidence="1">
    <location>
        <begin position="1"/>
        <end position="24"/>
    </location>
</feature>
<dbReference type="Pfam" id="PF13966">
    <property type="entry name" value="zf-RVT"/>
    <property type="match status" value="1"/>
</dbReference>
<dbReference type="AlphaFoldDB" id="A0ABD0V418"/>
<feature type="region of interest" description="Disordered" evidence="1">
    <location>
        <begin position="1"/>
        <end position="47"/>
    </location>
</feature>
<dbReference type="SUPFAM" id="SSF56219">
    <property type="entry name" value="DNase I-like"/>
    <property type="match status" value="1"/>
</dbReference>
<evidence type="ECO:0000259" key="3">
    <source>
        <dbReference type="Pfam" id="PF14111"/>
    </source>
</evidence>
<dbReference type="InterPro" id="IPR040256">
    <property type="entry name" value="At4g02000-like"/>
</dbReference>
<name>A0ABD0V418_DENTH</name>
<organism evidence="4 5">
    <name type="scientific">Dendrobium thyrsiflorum</name>
    <name type="common">Pinecone-like raceme dendrobium</name>
    <name type="synonym">Orchid</name>
    <dbReference type="NCBI Taxonomy" id="117978"/>
    <lineage>
        <taxon>Eukaryota</taxon>
        <taxon>Viridiplantae</taxon>
        <taxon>Streptophyta</taxon>
        <taxon>Embryophyta</taxon>
        <taxon>Tracheophyta</taxon>
        <taxon>Spermatophyta</taxon>
        <taxon>Magnoliopsida</taxon>
        <taxon>Liliopsida</taxon>
        <taxon>Asparagales</taxon>
        <taxon>Orchidaceae</taxon>
        <taxon>Epidendroideae</taxon>
        <taxon>Malaxideae</taxon>
        <taxon>Dendrobiinae</taxon>
        <taxon>Dendrobium</taxon>
    </lineage>
</organism>
<dbReference type="EMBL" id="JANQDX010000009">
    <property type="protein sequence ID" value="KAL0919520.1"/>
    <property type="molecule type" value="Genomic_DNA"/>
</dbReference>
<dbReference type="Proteomes" id="UP001552299">
    <property type="component" value="Unassembled WGS sequence"/>
</dbReference>
<reference evidence="4 5" key="1">
    <citation type="journal article" date="2024" name="Plant Biotechnol. J.">
        <title>Dendrobium thyrsiflorum genome and its molecular insights into genes involved in important horticultural traits.</title>
        <authorList>
            <person name="Chen B."/>
            <person name="Wang J.Y."/>
            <person name="Zheng P.J."/>
            <person name="Li K.L."/>
            <person name="Liang Y.M."/>
            <person name="Chen X.F."/>
            <person name="Zhang C."/>
            <person name="Zhao X."/>
            <person name="He X."/>
            <person name="Zhang G.Q."/>
            <person name="Liu Z.J."/>
            <person name="Xu Q."/>
        </authorList>
    </citation>
    <scope>NUCLEOTIDE SEQUENCE [LARGE SCALE GENOMIC DNA]</scope>
    <source>
        <strain evidence="4">GZMU011</strain>
    </source>
</reference>
<evidence type="ECO:0008006" key="6">
    <source>
        <dbReference type="Google" id="ProtNLM"/>
    </source>
</evidence>
<evidence type="ECO:0000259" key="2">
    <source>
        <dbReference type="Pfam" id="PF13966"/>
    </source>
</evidence>
<comment type="caution">
    <text evidence="4">The sequence shown here is derived from an EMBL/GenBank/DDBJ whole genome shotgun (WGS) entry which is preliminary data.</text>
</comment>
<sequence length="1147" mass="127530">MAGGSPPPRPPPSPSPQPALPSPPNFHNMQPLSGAPPRAWTNLFEPSDPSSSSSKLNLSFFPSEPDIIPFSGDKLSKGASDWKLCLVGYSVGRRPFYEALLAAVKKTWPLKGSIQLLSLSDGFFLFRFSCDEDYEMVWSRGVWIASKVGIPLAADSLTTSRTRLTYARVCVLVDNEAKYPEEITVSLDGDLVQLKVQYEWRPSPCAHCKSLVHSSNLCPLNPETHQSSPDKLTNKNTRGRSSSRNPSNRIPPSSIAAPPKSKPMVPTAVSSHVQNTPPPNNNTSQPQARPSSPSSPNPPNPPNIKTIVSPHPNDIGLPLHFQPHSPTTQIRDSVNSAPLDAFNPPDNFAAIDSVAIPNLNSPTEESSSSNCDAPTMPDSSANCMVSPNKFDILQSQFEPISLEGASSRMDPVNNAKHKGNAAQPTSLSVPKKSTRDSCNNFHLSSSGRIWLKWSTAKLNFTPIFISSQMITGQITYADNQILFLSVIYASNSELERADLWNDIRTLNLNPNIPWALMGDFNCCRFASDKVGGVPITQNRLSNLNALTFDIKVMDLFSVGCPYTWFNNRLDNPIHIKLDRAMVNEQWLKAFPSSFCSILSPSCSDHCPIIIQPGETSFSRHRFLFKNFWTRMDTYWYVLLETFSGETCGNPVIDFCNKLKKLRCSIKSYTWSSSNSIQIHLDNLLKIQAQCLDQIAADPLNQTLNATLKSVNIKVAEFTSHLASWAIQRAKAKWLSQAYWIRGSILPKTILKAVRKLSSQFLFFGEIGMSHKLHMIAWGKVCLPKSCGGLGLLSPQAIQFGFNCSLICRLYNSTSPLSRWLIMRYTSPWRPPTVNATKFWRAICSTALTAKPHFKFRITPHAPIAFFWDHWSSVDSLVDYINGNLNASVGDFIYNHNWALPPGLDLYVDNSIKAIPICADDKACLLWDNYEIGYFGAFVQAFHGDTSACPWANYLWFKGSALRFSAFGWICLVGGLKTADALSRRNIHINPICPLCSLELESTNHLFFECQYSYTILLKLIPQASSLLLRPNVLQLFVWLEDLTLNADILQGLEAISNAALLSSSPFSTLFVQKYTSGKMGLNYWIRSKVTSFHVLVPPIDAVASLRLSCRVLSWDNDANTTWLSRWMVGFLIGSDVLSSGYHISFML</sequence>
<accession>A0ABD0V418</accession>
<evidence type="ECO:0000256" key="1">
    <source>
        <dbReference type="SAM" id="MobiDB-lite"/>
    </source>
</evidence>
<feature type="compositionally biased region" description="Pro residues" evidence="1">
    <location>
        <begin position="293"/>
        <end position="302"/>
    </location>
</feature>
<feature type="region of interest" description="Disordered" evidence="1">
    <location>
        <begin position="221"/>
        <end position="332"/>
    </location>
</feature>
<dbReference type="InterPro" id="IPR025558">
    <property type="entry name" value="DUF4283"/>
</dbReference>
<dbReference type="Pfam" id="PF14111">
    <property type="entry name" value="DUF4283"/>
    <property type="match status" value="1"/>
</dbReference>
<dbReference type="InterPro" id="IPR036691">
    <property type="entry name" value="Endo/exonu/phosph_ase_sf"/>
</dbReference>
<proteinExistence type="predicted"/>
<dbReference type="InterPro" id="IPR026960">
    <property type="entry name" value="RVT-Znf"/>
</dbReference>
<feature type="compositionally biased region" description="Low complexity" evidence="1">
    <location>
        <begin position="281"/>
        <end position="292"/>
    </location>
</feature>
<feature type="domain" description="Reverse transcriptase zinc-binding" evidence="2">
    <location>
        <begin position="941"/>
        <end position="1013"/>
    </location>
</feature>